<evidence type="ECO:0000313" key="9">
    <source>
        <dbReference type="EMBL" id="MBC9983562.1"/>
    </source>
</evidence>
<gene>
    <name evidence="9" type="ORF">HA482_35825</name>
</gene>
<evidence type="ECO:0000256" key="5">
    <source>
        <dbReference type="ARBA" id="ARBA00022747"/>
    </source>
</evidence>
<evidence type="ECO:0000313" key="10">
    <source>
        <dbReference type="Proteomes" id="UP000639516"/>
    </source>
</evidence>
<dbReference type="GO" id="GO:0032259">
    <property type="term" value="P:methylation"/>
    <property type="evidence" value="ECO:0007669"/>
    <property type="project" value="UniProtKB-KW"/>
</dbReference>
<dbReference type="PANTHER" id="PTHR10629:SF52">
    <property type="entry name" value="DNA (CYTOSINE-5)-METHYLTRANSFERASE 1"/>
    <property type="match status" value="1"/>
</dbReference>
<dbReference type="InterPro" id="IPR031303">
    <property type="entry name" value="C5_meth_CS"/>
</dbReference>
<dbReference type="Gene3D" id="3.40.50.150">
    <property type="entry name" value="Vaccinia Virus protein VP39"/>
    <property type="match status" value="1"/>
</dbReference>
<keyword evidence="2 7" id="KW-0489">Methyltransferase</keyword>
<dbReference type="InterPro" id="IPR001525">
    <property type="entry name" value="C5_MeTfrase"/>
</dbReference>
<protein>
    <recommendedName>
        <fullName evidence="1">DNA (cytosine-5-)-methyltransferase</fullName>
        <ecNumber evidence="1">2.1.1.37</ecNumber>
    </recommendedName>
</protein>
<comment type="caution">
    <text evidence="9">The sequence shown here is derived from an EMBL/GenBank/DDBJ whole genome shotgun (WGS) entry which is preliminary data.</text>
</comment>
<comment type="similarity">
    <text evidence="7 8">Belongs to the class I-like SAM-binding methyltransferase superfamily. C5-methyltransferase family.</text>
</comment>
<dbReference type="PROSITE" id="PS51679">
    <property type="entry name" value="SAM_MT_C5"/>
    <property type="match status" value="1"/>
</dbReference>
<dbReference type="PRINTS" id="PR00105">
    <property type="entry name" value="C5METTRFRASE"/>
</dbReference>
<evidence type="ECO:0000256" key="3">
    <source>
        <dbReference type="ARBA" id="ARBA00022679"/>
    </source>
</evidence>
<feature type="active site" evidence="7">
    <location>
        <position position="76"/>
    </location>
</feature>
<dbReference type="EMBL" id="JAATTO010000073">
    <property type="protein sequence ID" value="MBC9983562.1"/>
    <property type="molecule type" value="Genomic_DNA"/>
</dbReference>
<dbReference type="SUPFAM" id="SSF53335">
    <property type="entry name" value="S-adenosyl-L-methionine-dependent methyltransferases"/>
    <property type="match status" value="1"/>
</dbReference>
<dbReference type="Pfam" id="PF00145">
    <property type="entry name" value="DNA_methylase"/>
    <property type="match status" value="1"/>
</dbReference>
<dbReference type="Gene3D" id="3.90.120.10">
    <property type="entry name" value="DNA Methylase, subunit A, domain 2"/>
    <property type="match status" value="1"/>
</dbReference>
<sequence length="348" mass="38708">MLGLDLFSGAGGMSLGARWAGVDVKLAIEMHHAAARTIAKNHPDCLAIQGDLQHIGGIGNYRTRNEELVIFGGPPCQAFSTSNQRNRGPENARNFLFREFLKFVQAEAPDWVVFENVPGILEKGSRPYVLEIEKKLRALGFKLASGVLDAADFGVPQHRKRFFIVGSRNSTPDLPTPRRIKLTSVNEAIEDLPTLANGADECTLAYGRPAKSQYAKKMRGKRERCSNNLVSDNSKFVVSRYKYIPQGGNWSDIPNRMMKNYADPTRCHTGIYHRLNGDEPSVVIGNFRKNMLIHPTQDRGLSVREAARLQSFPDWYEFVGTIGLQQQQVGNAVPPLLAKAVFSQITRA</sequence>
<evidence type="ECO:0000256" key="8">
    <source>
        <dbReference type="RuleBase" id="RU000416"/>
    </source>
</evidence>
<evidence type="ECO:0000256" key="6">
    <source>
        <dbReference type="ARBA" id="ARBA00047422"/>
    </source>
</evidence>
<keyword evidence="4 7" id="KW-0949">S-adenosyl-L-methionine</keyword>
<keyword evidence="10" id="KW-1185">Reference proteome</keyword>
<keyword evidence="3 7" id="KW-0808">Transferase</keyword>
<name>A0ABR7UJM0_9BRAD</name>
<dbReference type="InterPro" id="IPR029063">
    <property type="entry name" value="SAM-dependent_MTases_sf"/>
</dbReference>
<evidence type="ECO:0000256" key="7">
    <source>
        <dbReference type="PROSITE-ProRule" id="PRU01016"/>
    </source>
</evidence>
<organism evidence="9 10">
    <name type="scientific">Bradyrhizobium campsiandrae</name>
    <dbReference type="NCBI Taxonomy" id="1729892"/>
    <lineage>
        <taxon>Bacteria</taxon>
        <taxon>Pseudomonadati</taxon>
        <taxon>Pseudomonadota</taxon>
        <taxon>Alphaproteobacteria</taxon>
        <taxon>Hyphomicrobiales</taxon>
        <taxon>Nitrobacteraceae</taxon>
        <taxon>Bradyrhizobium</taxon>
    </lineage>
</organism>
<evidence type="ECO:0000256" key="2">
    <source>
        <dbReference type="ARBA" id="ARBA00022603"/>
    </source>
</evidence>
<dbReference type="InterPro" id="IPR050390">
    <property type="entry name" value="C5-Methyltransferase"/>
</dbReference>
<dbReference type="PROSITE" id="PS00095">
    <property type="entry name" value="C5_MTASE_2"/>
    <property type="match status" value="1"/>
</dbReference>
<keyword evidence="5" id="KW-0680">Restriction system</keyword>
<dbReference type="PANTHER" id="PTHR10629">
    <property type="entry name" value="CYTOSINE-SPECIFIC METHYLTRANSFERASE"/>
    <property type="match status" value="1"/>
</dbReference>
<dbReference type="EC" id="2.1.1.37" evidence="1"/>
<proteinExistence type="inferred from homology"/>
<reference evidence="9 10" key="1">
    <citation type="journal article" date="2020" name="Arch. Microbiol.">
        <title>Bradyrhizobium campsiandrae sp. nov., a nitrogen-fixing bacterial strain isolated from a native leguminous tree from the Amazon adapted to flooded conditions.</title>
        <authorList>
            <person name="Cabral Michel D."/>
            <person name="Martins da Costa E."/>
            <person name="Azarias Guimaraes A."/>
            <person name="Soares de Carvalho T."/>
            <person name="Santos de Castro Caputo P."/>
            <person name="Willems A."/>
            <person name="de Souza Moreira F.M."/>
        </authorList>
    </citation>
    <scope>NUCLEOTIDE SEQUENCE [LARGE SCALE GENOMIC DNA]</scope>
    <source>
        <strain evidence="10">INPA 384B</strain>
    </source>
</reference>
<dbReference type="Proteomes" id="UP000639516">
    <property type="component" value="Unassembled WGS sequence"/>
</dbReference>
<dbReference type="NCBIfam" id="TIGR00675">
    <property type="entry name" value="dcm"/>
    <property type="match status" value="1"/>
</dbReference>
<accession>A0ABR7UJM0</accession>
<dbReference type="GO" id="GO:0008168">
    <property type="term" value="F:methyltransferase activity"/>
    <property type="evidence" value="ECO:0007669"/>
    <property type="project" value="UniProtKB-KW"/>
</dbReference>
<evidence type="ECO:0000256" key="1">
    <source>
        <dbReference type="ARBA" id="ARBA00011975"/>
    </source>
</evidence>
<comment type="catalytic activity">
    <reaction evidence="6">
        <text>a 2'-deoxycytidine in DNA + S-adenosyl-L-methionine = a 5-methyl-2'-deoxycytidine in DNA + S-adenosyl-L-homocysteine + H(+)</text>
        <dbReference type="Rhea" id="RHEA:13681"/>
        <dbReference type="Rhea" id="RHEA-COMP:11369"/>
        <dbReference type="Rhea" id="RHEA-COMP:11370"/>
        <dbReference type="ChEBI" id="CHEBI:15378"/>
        <dbReference type="ChEBI" id="CHEBI:57856"/>
        <dbReference type="ChEBI" id="CHEBI:59789"/>
        <dbReference type="ChEBI" id="CHEBI:85452"/>
        <dbReference type="ChEBI" id="CHEBI:85454"/>
        <dbReference type="EC" id="2.1.1.37"/>
    </reaction>
</comment>
<evidence type="ECO:0000256" key="4">
    <source>
        <dbReference type="ARBA" id="ARBA00022691"/>
    </source>
</evidence>